<name>A0ABS8NJC9_9BACT</name>
<evidence type="ECO:0000256" key="2">
    <source>
        <dbReference type="ARBA" id="ARBA00022692"/>
    </source>
</evidence>
<dbReference type="InterPro" id="IPR019109">
    <property type="entry name" value="MamF_MmsF"/>
</dbReference>
<keyword evidence="3 5" id="KW-1133">Transmembrane helix</keyword>
<dbReference type="Proteomes" id="UP001430306">
    <property type="component" value="Unassembled WGS sequence"/>
</dbReference>
<sequence length="128" mass="14334">MATSNQTNRGMKTMEQTYQSETKTWAMILHFSQFAGYVVPIAGFLAPIIIWQLKKNDLPELDAHGRNVTNWIISEFIYSVACFILIFVGIGFLGFALLALLSLIFPIIGGVKASQGEVWKYPLTLSFI</sequence>
<evidence type="ECO:0000256" key="5">
    <source>
        <dbReference type="SAM" id="Phobius"/>
    </source>
</evidence>
<dbReference type="Pfam" id="PF09685">
    <property type="entry name" value="MamF_MmsF"/>
    <property type="match status" value="1"/>
</dbReference>
<keyword evidence="2 5" id="KW-0812">Transmembrane</keyword>
<gene>
    <name evidence="6" type="ORF">LOC71_15310</name>
</gene>
<feature type="transmembrane region" description="Helical" evidence="5">
    <location>
        <begin position="76"/>
        <end position="105"/>
    </location>
</feature>
<keyword evidence="7" id="KW-1185">Reference proteome</keyword>
<dbReference type="EMBL" id="JAJKFW010000025">
    <property type="protein sequence ID" value="MCC9643652.1"/>
    <property type="molecule type" value="Genomic_DNA"/>
</dbReference>
<reference evidence="6" key="1">
    <citation type="submission" date="2021-11" db="EMBL/GenBank/DDBJ databases">
        <title>Genome sequence.</title>
        <authorList>
            <person name="Sun Q."/>
        </authorList>
    </citation>
    <scope>NUCLEOTIDE SEQUENCE</scope>
    <source>
        <strain evidence="6">JC740</strain>
    </source>
</reference>
<protein>
    <submittedName>
        <fullName evidence="6">DUF4870 domain-containing protein</fullName>
    </submittedName>
</protein>
<evidence type="ECO:0000256" key="4">
    <source>
        <dbReference type="ARBA" id="ARBA00023136"/>
    </source>
</evidence>
<dbReference type="RefSeq" id="WP_230274608.1">
    <property type="nucleotide sequence ID" value="NZ_JAJKFW010000025.1"/>
</dbReference>
<comment type="caution">
    <text evidence="6">The sequence shown here is derived from an EMBL/GenBank/DDBJ whole genome shotgun (WGS) entry which is preliminary data.</text>
</comment>
<proteinExistence type="predicted"/>
<evidence type="ECO:0000256" key="1">
    <source>
        <dbReference type="ARBA" id="ARBA00004141"/>
    </source>
</evidence>
<comment type="subcellular location">
    <subcellularLocation>
        <location evidence="1">Membrane</location>
        <topology evidence="1">Multi-pass membrane protein</topology>
    </subcellularLocation>
</comment>
<accession>A0ABS8NJC9</accession>
<feature type="transmembrane region" description="Helical" evidence="5">
    <location>
        <begin position="34"/>
        <end position="53"/>
    </location>
</feature>
<organism evidence="6 7">
    <name type="scientific">Rhodopirellula halodulae</name>
    <dbReference type="NCBI Taxonomy" id="2894198"/>
    <lineage>
        <taxon>Bacteria</taxon>
        <taxon>Pseudomonadati</taxon>
        <taxon>Planctomycetota</taxon>
        <taxon>Planctomycetia</taxon>
        <taxon>Pirellulales</taxon>
        <taxon>Pirellulaceae</taxon>
        <taxon>Rhodopirellula</taxon>
    </lineage>
</organism>
<keyword evidence="4 5" id="KW-0472">Membrane</keyword>
<evidence type="ECO:0000256" key="3">
    <source>
        <dbReference type="ARBA" id="ARBA00022989"/>
    </source>
</evidence>
<evidence type="ECO:0000313" key="7">
    <source>
        <dbReference type="Proteomes" id="UP001430306"/>
    </source>
</evidence>
<evidence type="ECO:0000313" key="6">
    <source>
        <dbReference type="EMBL" id="MCC9643652.1"/>
    </source>
</evidence>